<evidence type="ECO:0000313" key="2">
    <source>
        <dbReference type="Proteomes" id="UP000824881"/>
    </source>
</evidence>
<dbReference type="EMBL" id="WQMT02000009">
    <property type="protein sequence ID" value="KAG9218946.1"/>
    <property type="molecule type" value="Genomic_DNA"/>
</dbReference>
<organism evidence="1 2">
    <name type="scientific">Pleurotus cornucopiae</name>
    <name type="common">Cornucopia mushroom</name>
    <dbReference type="NCBI Taxonomy" id="5321"/>
    <lineage>
        <taxon>Eukaryota</taxon>
        <taxon>Fungi</taxon>
        <taxon>Dikarya</taxon>
        <taxon>Basidiomycota</taxon>
        <taxon>Agaricomycotina</taxon>
        <taxon>Agaricomycetes</taxon>
        <taxon>Agaricomycetidae</taxon>
        <taxon>Agaricales</taxon>
        <taxon>Pleurotineae</taxon>
        <taxon>Pleurotaceae</taxon>
        <taxon>Pleurotus</taxon>
    </lineage>
</organism>
<sequence>MNLAQRSPTAGPAAAHRSWTLPAAVDRVPYFRRVQRATGTWIGGFTALQLFMRQTYDGSDLDLYVNRLHVNDLVTALELGANCRKVKASKAILDDDTEELYLMCSVENMLDLMSPTGRVIQVITTHGAPVQSILRYHSMMNFISASYAYSLYGRETQELFLSLYTHGGDDIGAVQKKYKTRGWQTYEYDGGPLSGDEIHTFVDMDRTDNDEQTWIIKLTAPCSNVDSRERALRLEGWALGYRPWGGAFIYGAPPGDYVPEQEEAQ</sequence>
<proteinExistence type="predicted"/>
<accession>A0ACB7IPI1</accession>
<evidence type="ECO:0000313" key="1">
    <source>
        <dbReference type="EMBL" id="KAG9218946.1"/>
    </source>
</evidence>
<keyword evidence="2" id="KW-1185">Reference proteome</keyword>
<reference evidence="1 2" key="1">
    <citation type="journal article" date="2021" name="Appl. Environ. Microbiol.">
        <title>Genetic linkage and physical mapping for an oyster mushroom Pleurotus cornucopiae and QTL analysis for the trait cap color.</title>
        <authorList>
            <person name="Zhang Y."/>
            <person name="Gao W."/>
            <person name="Sonnenberg A."/>
            <person name="Chen Q."/>
            <person name="Zhang J."/>
            <person name="Huang C."/>
        </authorList>
    </citation>
    <scope>NUCLEOTIDE SEQUENCE [LARGE SCALE GENOMIC DNA]</scope>
    <source>
        <strain evidence="1">CCMSSC00406</strain>
    </source>
</reference>
<dbReference type="Proteomes" id="UP000824881">
    <property type="component" value="Unassembled WGS sequence"/>
</dbReference>
<protein>
    <submittedName>
        <fullName evidence="1">Uncharacterized protein</fullName>
    </submittedName>
</protein>
<comment type="caution">
    <text evidence="1">The sequence shown here is derived from an EMBL/GenBank/DDBJ whole genome shotgun (WGS) entry which is preliminary data.</text>
</comment>
<name>A0ACB7IPI1_PLECO</name>
<gene>
    <name evidence="1" type="ORF">CCMSSC00406_0000940</name>
</gene>